<keyword evidence="4" id="KW-1003">Cell membrane</keyword>
<dbReference type="InterPro" id="IPR004764">
    <property type="entry name" value="MdtF-like"/>
</dbReference>
<protein>
    <recommendedName>
        <fullName evidence="9">Efflux pump membrane transporter</fullName>
    </recommendedName>
</protein>
<feature type="transmembrane region" description="Helical" evidence="9">
    <location>
        <begin position="369"/>
        <end position="389"/>
    </location>
</feature>
<dbReference type="Gene3D" id="3.30.2090.10">
    <property type="entry name" value="Multidrug efflux transporter AcrB TolC docking domain, DN and DC subdomains"/>
    <property type="match status" value="2"/>
</dbReference>
<name>A0A423Q1D3_9GAMM</name>
<accession>A0A423Q1D3</accession>
<dbReference type="EMBL" id="AYKG01000002">
    <property type="protein sequence ID" value="ROO32317.1"/>
    <property type="molecule type" value="Genomic_DNA"/>
</dbReference>
<keyword evidence="5 9" id="KW-0997">Cell inner membrane</keyword>
<evidence type="ECO:0000256" key="5">
    <source>
        <dbReference type="ARBA" id="ARBA00022519"/>
    </source>
</evidence>
<dbReference type="NCBIfam" id="NF000282">
    <property type="entry name" value="RND_permease_1"/>
    <property type="match status" value="1"/>
</dbReference>
<dbReference type="SUPFAM" id="SSF82693">
    <property type="entry name" value="Multidrug efflux transporter AcrB pore domain, PN1, PN2, PC1 and PC2 subdomains"/>
    <property type="match status" value="4"/>
</dbReference>
<dbReference type="Gene3D" id="1.20.1640.10">
    <property type="entry name" value="Multidrug efflux transporter AcrB transmembrane domain"/>
    <property type="match status" value="2"/>
</dbReference>
<dbReference type="PANTHER" id="PTHR32063:SF13">
    <property type="entry name" value="MULTIDRUG EFFLUX PUMP SUBUNIT ACRB-RELATED"/>
    <property type="match status" value="1"/>
</dbReference>
<evidence type="ECO:0000256" key="2">
    <source>
        <dbReference type="ARBA" id="ARBA00010942"/>
    </source>
</evidence>
<dbReference type="InterPro" id="IPR027463">
    <property type="entry name" value="AcrB_DN_DC_subdom"/>
</dbReference>
<dbReference type="PANTHER" id="PTHR32063">
    <property type="match status" value="1"/>
</dbReference>
<feature type="transmembrane region" description="Helical" evidence="9">
    <location>
        <begin position="473"/>
        <end position="500"/>
    </location>
</feature>
<evidence type="ECO:0000256" key="1">
    <source>
        <dbReference type="ARBA" id="ARBA00004429"/>
    </source>
</evidence>
<feature type="transmembrane region" description="Helical" evidence="9">
    <location>
        <begin position="437"/>
        <end position="461"/>
    </location>
</feature>
<reference evidence="12 13" key="1">
    <citation type="submission" date="2013-10" db="EMBL/GenBank/DDBJ databases">
        <title>Salinisphaera japonica YTM-1 Genome Sequencing.</title>
        <authorList>
            <person name="Lai Q."/>
            <person name="Li C."/>
            <person name="Shao Z."/>
        </authorList>
    </citation>
    <scope>NUCLEOTIDE SEQUENCE [LARGE SCALE GENOMIC DNA]</scope>
    <source>
        <strain evidence="12 13">YTM-1</strain>
    </source>
</reference>
<dbReference type="PRINTS" id="PR00702">
    <property type="entry name" value="ACRIFLAVINRP"/>
</dbReference>
<gene>
    <name evidence="12" type="ORF">SAJA_01515</name>
</gene>
<dbReference type="SUPFAM" id="SSF82714">
    <property type="entry name" value="Multidrug efflux transporter AcrB TolC docking domain, DN and DC subdomains"/>
    <property type="match status" value="2"/>
</dbReference>
<feature type="transmembrane region" description="Helical" evidence="9">
    <location>
        <begin position="343"/>
        <end position="362"/>
    </location>
</feature>
<comment type="caution">
    <text evidence="9">Lacks conserved residue(s) required for the propagation of feature annotation.</text>
</comment>
<evidence type="ECO:0000256" key="4">
    <source>
        <dbReference type="ARBA" id="ARBA00022475"/>
    </source>
</evidence>
<proteinExistence type="inferred from homology"/>
<comment type="caution">
    <text evidence="12">The sequence shown here is derived from an EMBL/GenBank/DDBJ whole genome shotgun (WGS) entry which is preliminary data.</text>
</comment>
<evidence type="ECO:0000256" key="8">
    <source>
        <dbReference type="ARBA" id="ARBA00023136"/>
    </source>
</evidence>
<feature type="compositionally biased region" description="Basic and acidic residues" evidence="10">
    <location>
        <begin position="1047"/>
        <end position="1071"/>
    </location>
</feature>
<feature type="domain" description="SSD" evidence="11">
    <location>
        <begin position="334"/>
        <end position="498"/>
    </location>
</feature>
<feature type="transmembrane region" description="Helical" evidence="9">
    <location>
        <begin position="395"/>
        <end position="416"/>
    </location>
</feature>
<feature type="transmembrane region" description="Helical" evidence="9">
    <location>
        <begin position="894"/>
        <end position="916"/>
    </location>
</feature>
<dbReference type="Gene3D" id="3.30.70.1430">
    <property type="entry name" value="Multidrug efflux transporter AcrB pore domain"/>
    <property type="match status" value="2"/>
</dbReference>
<dbReference type="GO" id="GO:0042910">
    <property type="term" value="F:xenobiotic transmembrane transporter activity"/>
    <property type="evidence" value="ECO:0007669"/>
    <property type="project" value="TreeGrafter"/>
</dbReference>
<feature type="transmembrane region" description="Helical" evidence="9">
    <location>
        <begin position="536"/>
        <end position="554"/>
    </location>
</feature>
<evidence type="ECO:0000256" key="3">
    <source>
        <dbReference type="ARBA" id="ARBA00022448"/>
    </source>
</evidence>
<sequence length="1071" mass="116607">MLSKFFIERPVFATVLAIVITLSGVLAMRSLPIAQYPDVVPPEVVVRANYPGASAEDIAKTVAAPLETSINGVENMIYMTSTASDSGQMQLNVTFKIGTDPDLATIDVNNRVQSALALLPNVVQQTGVTVRKQSTSILQVLTVFSPEQKFDTTFISNYMLVYLIDPIKRLQGVGDARLFSSEDYSMRIWLDPSKMARFGVTTSDVQAAINEQNSQFAAGKFGQRPYGDADIAFTFTASTEGRFSNEKQFEQIILKSMDNGRVLRLRDVARIELGAQAYSTLHSFNGQPAVPAAIYLQPGANALATAERVNALMEELSQNMPAGLEYKIPYNTTKFVDASIHEVVLTFFISLVLVLLVIFIFLQNFWATLIPMLAVPVAVVGTFAGIFMLGFSINLLTLFGLILAIGLVVDDAIIVIENIERIMTEEKASPRQASIKAMEEVTGPIIAVTLALNAVFVPVGFLGGLSGQMYSQFAITIAVSVLISALVALTLTPALCALFLRPSKENKNWVFRKFNQGFSKLTDAYLWGVNFLLKRFILGVLMFIGVVVATWAISTQVPSGLIPQEDQGYIFAYYQLPPGASLQRTEEVSQDFYHLASDNMKGLAGVISVPGYDFLAGAPRTWAGVMFLTLEDWGKRAPSSFDLVNQAFGLGAQVPDARIIAFNPPPIIGLSTTGGFEGYVQSKEGSDYNALYKKTQELVAAANKRPELQRVRTTLTTDVPRYKVKADREKAKSLGVPINDLFNTLQATFGQLYVNQFTFLGRNWQVNLQSDAPYRMHPDDLRQVYVKSDKTGDMIPVSSLVSIQRSTSADVVQRFNVFPAAMVQGSPAAGFSSGQANAVIQEVADKVLGSGYSWSFTGTAYQAQNVGSSAAIALSFGVVMVFLILAAQYEKWTLPLAVLTAVPFAALGAYIAVWLRGVDNNIYFTVGLLVLIGLAAKNAILIVEFAVIERRAGKSPADAAYSAAKLRFRPIIMTSLTFVLATVPLAVASGASANSRIAIGTSVIGGMLFATFFAILFVPMFYDLIETGSNKISRLRGQDPDADNVEDENRSQELSDDSRRDETNDRNNNDA</sequence>
<evidence type="ECO:0000256" key="10">
    <source>
        <dbReference type="SAM" id="MobiDB-lite"/>
    </source>
</evidence>
<dbReference type="InParanoid" id="A0A423Q1D3"/>
<keyword evidence="13" id="KW-1185">Reference proteome</keyword>
<dbReference type="GO" id="GO:0015562">
    <property type="term" value="F:efflux transmembrane transporter activity"/>
    <property type="evidence" value="ECO:0007669"/>
    <property type="project" value="InterPro"/>
</dbReference>
<dbReference type="Proteomes" id="UP000285310">
    <property type="component" value="Unassembled WGS sequence"/>
</dbReference>
<organism evidence="12 13">
    <name type="scientific">Salinisphaera japonica YTM-1</name>
    <dbReference type="NCBI Taxonomy" id="1209778"/>
    <lineage>
        <taxon>Bacteria</taxon>
        <taxon>Pseudomonadati</taxon>
        <taxon>Pseudomonadota</taxon>
        <taxon>Gammaproteobacteria</taxon>
        <taxon>Salinisphaerales</taxon>
        <taxon>Salinisphaeraceae</taxon>
        <taxon>Salinisphaera</taxon>
    </lineage>
</organism>
<evidence type="ECO:0000313" key="13">
    <source>
        <dbReference type="Proteomes" id="UP000285310"/>
    </source>
</evidence>
<comment type="subcellular location">
    <subcellularLocation>
        <location evidence="1 9">Cell inner membrane</location>
        <topology evidence="1 9">Multi-pass membrane protein</topology>
    </subcellularLocation>
</comment>
<dbReference type="PROSITE" id="PS50156">
    <property type="entry name" value="SSD"/>
    <property type="match status" value="1"/>
</dbReference>
<feature type="transmembrane region" description="Helical" evidence="9">
    <location>
        <begin position="968"/>
        <end position="991"/>
    </location>
</feature>
<feature type="transmembrane region" description="Helical" evidence="9">
    <location>
        <begin position="922"/>
        <end position="947"/>
    </location>
</feature>
<dbReference type="RefSeq" id="WP_123656889.1">
    <property type="nucleotide sequence ID" value="NZ_AYKG01000002.1"/>
</dbReference>
<dbReference type="InterPro" id="IPR001036">
    <property type="entry name" value="Acrflvin-R"/>
</dbReference>
<dbReference type="OrthoDB" id="9757904at2"/>
<dbReference type="Gene3D" id="3.30.70.1320">
    <property type="entry name" value="Multidrug efflux transporter AcrB pore domain like"/>
    <property type="match status" value="1"/>
</dbReference>
<keyword evidence="6 9" id="KW-0812">Transmembrane</keyword>
<keyword evidence="8 9" id="KW-0472">Membrane</keyword>
<evidence type="ECO:0000313" key="12">
    <source>
        <dbReference type="EMBL" id="ROO32317.1"/>
    </source>
</evidence>
<feature type="transmembrane region" description="Helical" evidence="9">
    <location>
        <begin position="997"/>
        <end position="1022"/>
    </location>
</feature>
<dbReference type="SUPFAM" id="SSF82866">
    <property type="entry name" value="Multidrug efflux transporter AcrB transmembrane domain"/>
    <property type="match status" value="2"/>
</dbReference>
<dbReference type="FunFam" id="1.20.1640.10:FF:000001">
    <property type="entry name" value="Efflux pump membrane transporter"/>
    <property type="match status" value="1"/>
</dbReference>
<keyword evidence="3 9" id="KW-0813">Transport</keyword>
<dbReference type="AlphaFoldDB" id="A0A423Q1D3"/>
<evidence type="ECO:0000259" key="11">
    <source>
        <dbReference type="PROSITE" id="PS50156"/>
    </source>
</evidence>
<feature type="transmembrane region" description="Helical" evidence="9">
    <location>
        <begin position="866"/>
        <end position="887"/>
    </location>
</feature>
<evidence type="ECO:0000256" key="9">
    <source>
        <dbReference type="RuleBase" id="RU364070"/>
    </source>
</evidence>
<dbReference type="NCBIfam" id="TIGR00915">
    <property type="entry name" value="2A0602"/>
    <property type="match status" value="1"/>
</dbReference>
<dbReference type="Gene3D" id="3.30.70.1440">
    <property type="entry name" value="Multidrug efflux transporter AcrB pore domain"/>
    <property type="match status" value="1"/>
</dbReference>
<comment type="similarity">
    <text evidence="2 9">Belongs to the resistance-nodulation-cell division (RND) (TC 2.A.6) family.</text>
</comment>
<evidence type="ECO:0000256" key="7">
    <source>
        <dbReference type="ARBA" id="ARBA00022989"/>
    </source>
</evidence>
<dbReference type="FunFam" id="3.30.70.1430:FF:000001">
    <property type="entry name" value="Efflux pump membrane transporter"/>
    <property type="match status" value="1"/>
</dbReference>
<dbReference type="GO" id="GO:0009636">
    <property type="term" value="P:response to toxic substance"/>
    <property type="evidence" value="ECO:0007669"/>
    <property type="project" value="UniProtKB-ARBA"/>
</dbReference>
<evidence type="ECO:0000256" key="6">
    <source>
        <dbReference type="ARBA" id="ARBA00022692"/>
    </source>
</evidence>
<dbReference type="Pfam" id="PF00873">
    <property type="entry name" value="ACR_tran"/>
    <property type="match status" value="1"/>
</dbReference>
<keyword evidence="7 9" id="KW-1133">Transmembrane helix</keyword>
<dbReference type="InterPro" id="IPR000731">
    <property type="entry name" value="SSD"/>
</dbReference>
<dbReference type="GO" id="GO:0005886">
    <property type="term" value="C:plasma membrane"/>
    <property type="evidence" value="ECO:0007669"/>
    <property type="project" value="UniProtKB-SubCell"/>
</dbReference>
<feature type="region of interest" description="Disordered" evidence="10">
    <location>
        <begin position="1033"/>
        <end position="1071"/>
    </location>
</feature>